<evidence type="ECO:0000313" key="1">
    <source>
        <dbReference type="EMBL" id="KAJ0053751.1"/>
    </source>
</evidence>
<gene>
    <name evidence="1" type="ORF">Pint_00970</name>
</gene>
<organism evidence="1 2">
    <name type="scientific">Pistacia integerrima</name>
    <dbReference type="NCBI Taxonomy" id="434235"/>
    <lineage>
        <taxon>Eukaryota</taxon>
        <taxon>Viridiplantae</taxon>
        <taxon>Streptophyta</taxon>
        <taxon>Embryophyta</taxon>
        <taxon>Tracheophyta</taxon>
        <taxon>Spermatophyta</taxon>
        <taxon>Magnoliopsida</taxon>
        <taxon>eudicotyledons</taxon>
        <taxon>Gunneridae</taxon>
        <taxon>Pentapetalae</taxon>
        <taxon>rosids</taxon>
        <taxon>malvids</taxon>
        <taxon>Sapindales</taxon>
        <taxon>Anacardiaceae</taxon>
        <taxon>Pistacia</taxon>
    </lineage>
</organism>
<name>A0ACC0ZNV5_9ROSI</name>
<protein>
    <submittedName>
        <fullName evidence="1">Uncharacterized protein</fullName>
    </submittedName>
</protein>
<keyword evidence="2" id="KW-1185">Reference proteome</keyword>
<sequence length="197" mass="21926">MARHSMFIIMAVILLVRLTNYGASAWVNGQNYVRNACSVTTYRDLCIRSLAPFSSTAKTSPIKWARAGVSVTIVEVKSANQYLNNLNKLNCMKGRNRLALLDCIEVFQDTIDELHKSLGILRKLSARNFVRQMDDLTTFMSAALTDENTCLDGFQGQSGRQVNQLKTRVLNSTYFTSNALDLVGKLSTSGFESLNDP</sequence>
<evidence type="ECO:0000313" key="2">
    <source>
        <dbReference type="Proteomes" id="UP001163603"/>
    </source>
</evidence>
<comment type="caution">
    <text evidence="1">The sequence shown here is derived from an EMBL/GenBank/DDBJ whole genome shotgun (WGS) entry which is preliminary data.</text>
</comment>
<reference evidence="2" key="1">
    <citation type="journal article" date="2023" name="G3 (Bethesda)">
        <title>Genome assembly and association tests identify interacting loci associated with vigor, precocity, and sex in interspecific pistachio rootstocks.</title>
        <authorList>
            <person name="Palmer W."/>
            <person name="Jacygrad E."/>
            <person name="Sagayaradj S."/>
            <person name="Cavanaugh K."/>
            <person name="Han R."/>
            <person name="Bertier L."/>
            <person name="Beede B."/>
            <person name="Kafkas S."/>
            <person name="Golino D."/>
            <person name="Preece J."/>
            <person name="Michelmore R."/>
        </authorList>
    </citation>
    <scope>NUCLEOTIDE SEQUENCE [LARGE SCALE GENOMIC DNA]</scope>
</reference>
<dbReference type="EMBL" id="CM047736">
    <property type="protein sequence ID" value="KAJ0053751.1"/>
    <property type="molecule type" value="Genomic_DNA"/>
</dbReference>
<dbReference type="Proteomes" id="UP001163603">
    <property type="component" value="Chromosome 1"/>
</dbReference>
<proteinExistence type="predicted"/>
<accession>A0ACC0ZNV5</accession>